<accession>A0A4S4FS16</accession>
<dbReference type="InterPro" id="IPR014756">
    <property type="entry name" value="Ig_E-set"/>
</dbReference>
<evidence type="ECO:0000313" key="3">
    <source>
        <dbReference type="EMBL" id="THG32495.1"/>
    </source>
</evidence>
<dbReference type="AlphaFoldDB" id="A0A4S4FS16"/>
<protein>
    <recommendedName>
        <fullName evidence="5">IPT/TIG domain-containing protein</fullName>
    </recommendedName>
</protein>
<dbReference type="CDD" id="cd00102">
    <property type="entry name" value="IPT"/>
    <property type="match status" value="1"/>
</dbReference>
<evidence type="ECO:0000259" key="1">
    <source>
        <dbReference type="Pfam" id="PF01833"/>
    </source>
</evidence>
<dbReference type="EMBL" id="SSSN01000009">
    <property type="protein sequence ID" value="THG32495.1"/>
    <property type="molecule type" value="Genomic_DNA"/>
</dbReference>
<dbReference type="InterPro" id="IPR024301">
    <property type="entry name" value="Amidase_6"/>
</dbReference>
<feature type="domain" description="IPT/TIG" evidence="1">
    <location>
        <begin position="110"/>
        <end position="158"/>
    </location>
</feature>
<dbReference type="PANTHER" id="PTHR40032">
    <property type="entry name" value="EXPORTED PROTEIN-RELATED"/>
    <property type="match status" value="1"/>
</dbReference>
<sequence length="360" mass="37037">MTRTIAYPSFSSPSLRSRFALVFTSRHRAGRHAKQSAFTGGTLLVGCGIALAVTTGALTVGGASSSAATASVAPVVKHNHVTTSITGASTHVPLVVNDGKPVIASLPTVSSGSIVGGTTLTLAGDNLTAVTSATVGGQPATVAAVTKDAVTIAVPASADYTEGAAPIDLYDTTGAAVPVDLTPATTPAGLVVTQNAPAPALTFTYTPDPGIEAQEAYVLAHWANYNPDYTVLDGMDCANFASQGLVARGWAMDADWWYSGGATSSAWISSTALRGYLAAHPERATLLSDAQRDQVKVGDIAQFDWDDSGDEDHTATVTRVEHTASGTRVWTAGHTKDADYWDVDEALASGGGTVVYWSIH</sequence>
<dbReference type="OrthoDB" id="4981342at2"/>
<dbReference type="InterPro" id="IPR013783">
    <property type="entry name" value="Ig-like_fold"/>
</dbReference>
<proteinExistence type="predicted"/>
<dbReference type="InterPro" id="IPR002909">
    <property type="entry name" value="IPT_dom"/>
</dbReference>
<evidence type="ECO:0008006" key="5">
    <source>
        <dbReference type="Google" id="ProtNLM"/>
    </source>
</evidence>
<dbReference type="Gene3D" id="2.60.40.10">
    <property type="entry name" value="Immunoglobulins"/>
    <property type="match status" value="1"/>
</dbReference>
<name>A0A4S4FS16_9MICO</name>
<gene>
    <name evidence="3" type="ORF">E6C70_12085</name>
</gene>
<reference evidence="3 4" key="1">
    <citation type="submission" date="2019-04" db="EMBL/GenBank/DDBJ databases">
        <authorList>
            <person name="Jiang L."/>
        </authorList>
    </citation>
    <scope>NUCLEOTIDE SEQUENCE [LARGE SCALE GENOMIC DNA]</scope>
    <source>
        <strain evidence="3 4">YIM 131861</strain>
    </source>
</reference>
<dbReference type="Pfam" id="PF01833">
    <property type="entry name" value="TIG"/>
    <property type="match status" value="1"/>
</dbReference>
<feature type="domain" description="Putative amidase" evidence="2">
    <location>
        <begin position="215"/>
        <end position="344"/>
    </location>
</feature>
<dbReference type="Proteomes" id="UP000307380">
    <property type="component" value="Unassembled WGS sequence"/>
</dbReference>
<dbReference type="RefSeq" id="WP_136424796.1">
    <property type="nucleotide sequence ID" value="NZ_SSSN01000009.1"/>
</dbReference>
<evidence type="ECO:0000259" key="2">
    <source>
        <dbReference type="Pfam" id="PF12671"/>
    </source>
</evidence>
<evidence type="ECO:0000313" key="4">
    <source>
        <dbReference type="Proteomes" id="UP000307380"/>
    </source>
</evidence>
<dbReference type="PANTHER" id="PTHR40032:SF1">
    <property type="entry name" value="EXPORTED PROTEIN"/>
    <property type="match status" value="1"/>
</dbReference>
<dbReference type="Pfam" id="PF12671">
    <property type="entry name" value="Amidase_6"/>
    <property type="match status" value="1"/>
</dbReference>
<keyword evidence="4" id="KW-1185">Reference proteome</keyword>
<comment type="caution">
    <text evidence="3">The sequence shown here is derived from an EMBL/GenBank/DDBJ whole genome shotgun (WGS) entry which is preliminary data.</text>
</comment>
<organism evidence="3 4">
    <name type="scientific">Orlajensenia flava</name>
    <dbReference type="NCBI Taxonomy" id="2565934"/>
    <lineage>
        <taxon>Bacteria</taxon>
        <taxon>Bacillati</taxon>
        <taxon>Actinomycetota</taxon>
        <taxon>Actinomycetes</taxon>
        <taxon>Micrococcales</taxon>
        <taxon>Microbacteriaceae</taxon>
        <taxon>Orlajensenia</taxon>
    </lineage>
</organism>
<dbReference type="SUPFAM" id="SSF81296">
    <property type="entry name" value="E set domains"/>
    <property type="match status" value="1"/>
</dbReference>
<dbReference type="GO" id="GO:0005975">
    <property type="term" value="P:carbohydrate metabolic process"/>
    <property type="evidence" value="ECO:0007669"/>
    <property type="project" value="UniProtKB-ARBA"/>
</dbReference>